<dbReference type="EMBL" id="JANBPG010000015">
    <property type="protein sequence ID" value="KAJ1901784.1"/>
    <property type="molecule type" value="Genomic_DNA"/>
</dbReference>
<organism evidence="1 2">
    <name type="scientific">Kickxella alabastrina</name>
    <dbReference type="NCBI Taxonomy" id="61397"/>
    <lineage>
        <taxon>Eukaryota</taxon>
        <taxon>Fungi</taxon>
        <taxon>Fungi incertae sedis</taxon>
        <taxon>Zoopagomycota</taxon>
        <taxon>Kickxellomycotina</taxon>
        <taxon>Kickxellomycetes</taxon>
        <taxon>Kickxellales</taxon>
        <taxon>Kickxellaceae</taxon>
        <taxon>Kickxella</taxon>
    </lineage>
</organism>
<sequence length="369" mass="42100">MFSFMNREPKAPPPDPMMLLAEAQEFLKEDDFESALEKFDELCSLPVQSPLPLLSRATCRLQLKKYEETLEDCEKVLKFLNADVQGHVEEGCTTVYSLALMRMAKAYKELGRMEEAKSALMRRNAIEHKLGRDKIDDEEEEEDREGRMATEREAAEEWKEKGNVEFKKENWIQALDCYKNGLGYDMYSAKLHSNTCMALIKLKRWSQAVKHADQCIALEPQWVKGYYMKGLILSSESKIDQAKAVLSQAISVEPNSTQVKALLEEVEARVNYVESRIRRRKAADKDPQDSQKQNQEDKGVEATDSGNEKDKEPVEDVDSDEDHCDENGCHTPRRIRLKITRKDVLDTAVELGAAAVGVALVWWFISAVN</sequence>
<accession>A0ACC1IVQ7</accession>
<evidence type="ECO:0000313" key="2">
    <source>
        <dbReference type="Proteomes" id="UP001150581"/>
    </source>
</evidence>
<proteinExistence type="predicted"/>
<reference evidence="1" key="1">
    <citation type="submission" date="2022-07" db="EMBL/GenBank/DDBJ databases">
        <title>Phylogenomic reconstructions and comparative analyses of Kickxellomycotina fungi.</title>
        <authorList>
            <person name="Reynolds N.K."/>
            <person name="Stajich J.E."/>
            <person name="Barry K."/>
            <person name="Grigoriev I.V."/>
            <person name="Crous P."/>
            <person name="Smith M.E."/>
        </authorList>
    </citation>
    <scope>NUCLEOTIDE SEQUENCE</scope>
    <source>
        <strain evidence="1">Benny 63K</strain>
    </source>
</reference>
<gene>
    <name evidence="1" type="ORF">LPJ66_000513</name>
</gene>
<comment type="caution">
    <text evidence="1">The sequence shown here is derived from an EMBL/GenBank/DDBJ whole genome shotgun (WGS) entry which is preliminary data.</text>
</comment>
<evidence type="ECO:0000313" key="1">
    <source>
        <dbReference type="EMBL" id="KAJ1901784.1"/>
    </source>
</evidence>
<name>A0ACC1IVQ7_9FUNG</name>
<protein>
    <submittedName>
        <fullName evidence="1">Uncharacterized protein</fullName>
    </submittedName>
</protein>
<keyword evidence="2" id="KW-1185">Reference proteome</keyword>
<dbReference type="Proteomes" id="UP001150581">
    <property type="component" value="Unassembled WGS sequence"/>
</dbReference>